<comment type="similarity">
    <text evidence="1">Belongs to the major facilitator superfamily.</text>
</comment>
<proteinExistence type="inferred from homology"/>
<dbReference type="AlphaFoldDB" id="A0A183A5M3"/>
<dbReference type="WBParaSite" id="ECPE_0000225801-mRNA-1">
    <property type="protein sequence ID" value="ECPE_0000225801-mRNA-1"/>
    <property type="gene ID" value="ECPE_0000225801"/>
</dbReference>
<dbReference type="GO" id="GO:0008643">
    <property type="term" value="P:carbohydrate transport"/>
    <property type="evidence" value="ECO:0007669"/>
    <property type="project" value="InterPro"/>
</dbReference>
<organism evidence="6">
    <name type="scientific">Echinostoma caproni</name>
    <dbReference type="NCBI Taxonomy" id="27848"/>
    <lineage>
        <taxon>Eukaryota</taxon>
        <taxon>Metazoa</taxon>
        <taxon>Spiralia</taxon>
        <taxon>Lophotrochozoa</taxon>
        <taxon>Platyhelminthes</taxon>
        <taxon>Trematoda</taxon>
        <taxon>Digenea</taxon>
        <taxon>Plagiorchiida</taxon>
        <taxon>Echinostomata</taxon>
        <taxon>Echinostomatoidea</taxon>
        <taxon>Echinostomatidae</taxon>
        <taxon>Echinostoma</taxon>
    </lineage>
</organism>
<dbReference type="PANTHER" id="PTHR11328">
    <property type="entry name" value="MAJOR FACILITATOR SUPERFAMILY DOMAIN-CONTAINING PROTEIN"/>
    <property type="match status" value="1"/>
</dbReference>
<dbReference type="Gene3D" id="1.20.1250.20">
    <property type="entry name" value="MFS general substrate transporter like domains"/>
    <property type="match status" value="1"/>
</dbReference>
<feature type="transmembrane region" description="Helical" evidence="3">
    <location>
        <begin position="386"/>
        <end position="407"/>
    </location>
</feature>
<keyword evidence="3" id="KW-0472">Membrane</keyword>
<name>A0A183A5M3_9TREM</name>
<dbReference type="Proteomes" id="UP000272942">
    <property type="component" value="Unassembled WGS sequence"/>
</dbReference>
<dbReference type="Pfam" id="PF07690">
    <property type="entry name" value="MFS_1"/>
    <property type="match status" value="1"/>
</dbReference>
<feature type="region of interest" description="Disordered" evidence="2">
    <location>
        <begin position="443"/>
        <end position="464"/>
    </location>
</feature>
<dbReference type="InterPro" id="IPR011701">
    <property type="entry name" value="MFS"/>
</dbReference>
<feature type="transmembrane region" description="Helical" evidence="3">
    <location>
        <begin position="287"/>
        <end position="307"/>
    </location>
</feature>
<keyword evidence="3" id="KW-1133">Transmembrane helix</keyword>
<dbReference type="EMBL" id="UZAN01039500">
    <property type="protein sequence ID" value="VDP65926.1"/>
    <property type="molecule type" value="Genomic_DNA"/>
</dbReference>
<dbReference type="PANTHER" id="PTHR11328:SF28">
    <property type="entry name" value="MAJOR FACILITATOR SUPERFAMILY DOMAIN-CONTAINING PROTEIN 12"/>
    <property type="match status" value="1"/>
</dbReference>
<evidence type="ECO:0000256" key="1">
    <source>
        <dbReference type="ARBA" id="ARBA00008335"/>
    </source>
</evidence>
<reference evidence="6" key="1">
    <citation type="submission" date="2016-06" db="UniProtKB">
        <authorList>
            <consortium name="WormBaseParasite"/>
        </authorList>
    </citation>
    <scope>IDENTIFICATION</scope>
</reference>
<keyword evidence="5" id="KW-1185">Reference proteome</keyword>
<gene>
    <name evidence="4" type="ORF">ECPE_LOCUS2258</name>
</gene>
<dbReference type="GO" id="GO:0015293">
    <property type="term" value="F:symporter activity"/>
    <property type="evidence" value="ECO:0007669"/>
    <property type="project" value="InterPro"/>
</dbReference>
<evidence type="ECO:0000256" key="2">
    <source>
        <dbReference type="SAM" id="MobiDB-lite"/>
    </source>
</evidence>
<protein>
    <submittedName>
        <fullName evidence="6">MFS domain-containing protein</fullName>
    </submittedName>
</protein>
<dbReference type="InterPro" id="IPR039672">
    <property type="entry name" value="MFS_2"/>
</dbReference>
<evidence type="ECO:0000313" key="4">
    <source>
        <dbReference type="EMBL" id="VDP65926.1"/>
    </source>
</evidence>
<dbReference type="GO" id="GO:0005886">
    <property type="term" value="C:plasma membrane"/>
    <property type="evidence" value="ECO:0007669"/>
    <property type="project" value="TreeGrafter"/>
</dbReference>
<evidence type="ECO:0000313" key="6">
    <source>
        <dbReference type="WBParaSite" id="ECPE_0000225801-mRNA-1"/>
    </source>
</evidence>
<dbReference type="OrthoDB" id="1730117at2759"/>
<dbReference type="SUPFAM" id="SSF103473">
    <property type="entry name" value="MFS general substrate transporter"/>
    <property type="match status" value="1"/>
</dbReference>
<sequence>MFTIGWAAVQIAHLTMLNCLTNDQNERVLLVSLRYFFSSVGDISTFMMSYLLLQGEQISTPERVSKTNRTVPGNWTELSTMFSNGTDMDTPIVTQDAITIEDMPLFRNIAVVLTVYGLLFVIAFHCGVPERRDQIDSNDKEPDLIADDMIRSVPEFIKSLDELHSIASQMHEVGRSRHNSISGSALHMVRTKQLPSSLKQLDIPIIETTEFNWYDWFRVPRFWVDCFIFTTIRLSVTLSSLYISPFLLRTLKLDKSSIMLVPLAIYCTSLVTSLLQHRVVKLLGRLGNSMIGVIFTLSFCTILFFYVPGQASQLMVYCAAILLGVGAAFNNVSAIVVVTDMIQPHQTNTAAFVHGFASLTDKVFTGVTVQIIQLSLHWIDYRHVEVFIVGGLLLIGGSLSVFDYLYWIRPNNRNKDDASDFESEPLRGDCEKSPMTNFSTLGASMPIAETTKEHATNGYSNGKV</sequence>
<feature type="transmembrane region" description="Helical" evidence="3">
    <location>
        <begin position="256"/>
        <end position="275"/>
    </location>
</feature>
<evidence type="ECO:0000313" key="5">
    <source>
        <dbReference type="Proteomes" id="UP000272942"/>
    </source>
</evidence>
<feature type="transmembrane region" description="Helical" evidence="3">
    <location>
        <begin position="105"/>
        <end position="124"/>
    </location>
</feature>
<accession>A0A183A5M3</accession>
<reference evidence="4 5" key="2">
    <citation type="submission" date="2018-11" db="EMBL/GenBank/DDBJ databases">
        <authorList>
            <consortium name="Pathogen Informatics"/>
        </authorList>
    </citation>
    <scope>NUCLEOTIDE SEQUENCE [LARGE SCALE GENOMIC DNA]</scope>
    <source>
        <strain evidence="4 5">Egypt</strain>
    </source>
</reference>
<keyword evidence="3" id="KW-0812">Transmembrane</keyword>
<dbReference type="InterPro" id="IPR036259">
    <property type="entry name" value="MFS_trans_sf"/>
</dbReference>
<feature type="transmembrane region" description="Helical" evidence="3">
    <location>
        <begin position="314"/>
        <end position="338"/>
    </location>
</feature>
<evidence type="ECO:0000256" key="3">
    <source>
        <dbReference type="SAM" id="Phobius"/>
    </source>
</evidence>